<evidence type="ECO:0000313" key="2">
    <source>
        <dbReference type="EMBL" id="JAH26978.1"/>
    </source>
</evidence>
<sequence length="40" mass="4895">MHSKTLHNNNDKLFKYGASHKDVQRTFHERQSKRNIDKRK</sequence>
<feature type="compositionally biased region" description="Basic and acidic residues" evidence="1">
    <location>
        <begin position="9"/>
        <end position="40"/>
    </location>
</feature>
<evidence type="ECO:0000256" key="1">
    <source>
        <dbReference type="SAM" id="MobiDB-lite"/>
    </source>
</evidence>
<feature type="region of interest" description="Disordered" evidence="1">
    <location>
        <begin position="1"/>
        <end position="40"/>
    </location>
</feature>
<accession>A0A0E9RF60</accession>
<dbReference type="EMBL" id="GBXM01081599">
    <property type="protein sequence ID" value="JAH26978.1"/>
    <property type="molecule type" value="Transcribed_RNA"/>
</dbReference>
<protein>
    <submittedName>
        <fullName evidence="2">Uncharacterized protein</fullName>
    </submittedName>
</protein>
<dbReference type="AlphaFoldDB" id="A0A0E9RF60"/>
<reference evidence="2" key="1">
    <citation type="submission" date="2014-11" db="EMBL/GenBank/DDBJ databases">
        <authorList>
            <person name="Amaro Gonzalez C."/>
        </authorList>
    </citation>
    <scope>NUCLEOTIDE SEQUENCE</scope>
</reference>
<reference evidence="2" key="2">
    <citation type="journal article" date="2015" name="Fish Shellfish Immunol.">
        <title>Early steps in the European eel (Anguilla anguilla)-Vibrio vulnificus interaction in the gills: Role of the RtxA13 toxin.</title>
        <authorList>
            <person name="Callol A."/>
            <person name="Pajuelo D."/>
            <person name="Ebbesson L."/>
            <person name="Teles M."/>
            <person name="MacKenzie S."/>
            <person name="Amaro C."/>
        </authorList>
    </citation>
    <scope>NUCLEOTIDE SEQUENCE</scope>
</reference>
<organism evidence="2">
    <name type="scientific">Anguilla anguilla</name>
    <name type="common">European freshwater eel</name>
    <name type="synonym">Muraena anguilla</name>
    <dbReference type="NCBI Taxonomy" id="7936"/>
    <lineage>
        <taxon>Eukaryota</taxon>
        <taxon>Metazoa</taxon>
        <taxon>Chordata</taxon>
        <taxon>Craniata</taxon>
        <taxon>Vertebrata</taxon>
        <taxon>Euteleostomi</taxon>
        <taxon>Actinopterygii</taxon>
        <taxon>Neopterygii</taxon>
        <taxon>Teleostei</taxon>
        <taxon>Anguilliformes</taxon>
        <taxon>Anguillidae</taxon>
        <taxon>Anguilla</taxon>
    </lineage>
</organism>
<proteinExistence type="predicted"/>
<name>A0A0E9RF60_ANGAN</name>